<dbReference type="GO" id="GO:0031499">
    <property type="term" value="C:TRAMP complex"/>
    <property type="evidence" value="ECO:0007669"/>
    <property type="project" value="TreeGrafter"/>
</dbReference>
<keyword evidence="4" id="KW-0460">Magnesium</keyword>
<dbReference type="InterPro" id="IPR054708">
    <property type="entry name" value="MTPAP-like_central"/>
</dbReference>
<sequence>MGDTYRPGQNGRVSYSATGSRWDVPPRRNSPPSMYRFEGDSYRPNQNTDESHYQPNDRNAHRPYYPSDNRNYDGAQDEYHKNRDGRRGDFTFRSAYEAPRSKAINADTSVPQRRPRQNSGPWQANQRYRKPIAPHERPLLQSRRETTPEQMLGMGDGSTRFIAPDDVSASEAEMELGSDADEPAVAEANDTPPPEDSEAPSHKKTRVHVKSGTDGNSVPKWSNPDPYTVLPPPDETQAKKRDVVQLIRKAKIAHSEAAVSSNPVADNDDFISFSLDTPIDQKGAPSSGTSFSHREQLHPDSNPSLSAPGVTASNPILLRSPPRALGTLVPVRHELPPRPPLARSPLSGSMNQVSSNGALDSWPPPDVQVGIGRNSQIIPEHDLPQQHGRKRKRVEYDGQVTVEWMPQDHSTATPWCTVDHSRTENMGHWLHKEICDFYDFVKPHSFENAIRNDLVSKIEKCLKASYPEGNLYCFGSFAAGLYLPTADMDLVFVSNSFRTGGPKIYAHNTRSRTTTMLRGFARLLNNGGIAQSGYELISGAKVPIIKFVDRTTGLKVDLSFEKLDGVVTQKTFEMWKTEYPSMPILVTLVKHFLLMRGLNEVHSGGLGGFSVICLVVSMLQQMPSVQSKNMNQRQNLGELFMEFLDLYGNKFNLDVTRIRMDPAGYETKGKFGIDGRPYKQNKLSIVDPNRPDNDISGGSSKVNLIFRLFSQSFYKLRDRMADLHIEHTKNASILEEIFAGNYSSFEIQRDHLHKLYAHRRP</sequence>
<feature type="compositionally biased region" description="Basic and acidic residues" evidence="5">
    <location>
        <begin position="77"/>
        <end position="90"/>
    </location>
</feature>
<evidence type="ECO:0000256" key="2">
    <source>
        <dbReference type="ARBA" id="ARBA00012388"/>
    </source>
</evidence>
<dbReference type="Pfam" id="PF22600">
    <property type="entry name" value="MTPAP-like_central"/>
    <property type="match status" value="1"/>
</dbReference>
<feature type="domain" description="Poly(A) RNA polymerase mitochondrial-like central palm" evidence="7">
    <location>
        <begin position="430"/>
        <end position="575"/>
    </location>
</feature>
<evidence type="ECO:0000313" key="8">
    <source>
        <dbReference type="EMBL" id="OCK86313.1"/>
    </source>
</evidence>
<dbReference type="EMBL" id="KV744806">
    <property type="protein sequence ID" value="OCK86313.1"/>
    <property type="molecule type" value="Genomic_DNA"/>
</dbReference>
<feature type="compositionally biased region" description="Basic and acidic residues" evidence="5">
    <location>
        <begin position="133"/>
        <end position="147"/>
    </location>
</feature>
<dbReference type="GO" id="GO:0043634">
    <property type="term" value="P:polyadenylation-dependent ncRNA catabolic process"/>
    <property type="evidence" value="ECO:0007669"/>
    <property type="project" value="TreeGrafter"/>
</dbReference>
<evidence type="ECO:0000313" key="9">
    <source>
        <dbReference type="Proteomes" id="UP000250266"/>
    </source>
</evidence>
<dbReference type="OrthoDB" id="273917at2759"/>
<dbReference type="Pfam" id="PF03828">
    <property type="entry name" value="PAP_assoc"/>
    <property type="match status" value="1"/>
</dbReference>
<feature type="compositionally biased region" description="Polar residues" evidence="5">
    <location>
        <begin position="43"/>
        <end position="57"/>
    </location>
</feature>
<dbReference type="InterPro" id="IPR045862">
    <property type="entry name" value="Trf4-like"/>
</dbReference>
<organism evidence="8 9">
    <name type="scientific">Lepidopterella palustris CBS 459.81</name>
    <dbReference type="NCBI Taxonomy" id="1314670"/>
    <lineage>
        <taxon>Eukaryota</taxon>
        <taxon>Fungi</taxon>
        <taxon>Dikarya</taxon>
        <taxon>Ascomycota</taxon>
        <taxon>Pezizomycotina</taxon>
        <taxon>Dothideomycetes</taxon>
        <taxon>Pleosporomycetidae</taxon>
        <taxon>Mytilinidiales</taxon>
        <taxon>Argynnaceae</taxon>
        <taxon>Lepidopterella</taxon>
    </lineage>
</organism>
<evidence type="ECO:0000256" key="5">
    <source>
        <dbReference type="SAM" id="MobiDB-lite"/>
    </source>
</evidence>
<keyword evidence="9" id="KW-1185">Reference proteome</keyword>
<feature type="region of interest" description="Disordered" evidence="5">
    <location>
        <begin position="336"/>
        <end position="363"/>
    </location>
</feature>
<comment type="similarity">
    <text evidence="1">Belongs to the DNA polymerase type-B-like family.</text>
</comment>
<feature type="region of interest" description="Disordered" evidence="5">
    <location>
        <begin position="1"/>
        <end position="238"/>
    </location>
</feature>
<dbReference type="GO" id="GO:0046872">
    <property type="term" value="F:metal ion binding"/>
    <property type="evidence" value="ECO:0007669"/>
    <property type="project" value="UniProtKB-KW"/>
</dbReference>
<dbReference type="AlphaFoldDB" id="A0A8E2JL04"/>
<dbReference type="InterPro" id="IPR043519">
    <property type="entry name" value="NT_sf"/>
</dbReference>
<reference evidence="8 9" key="1">
    <citation type="journal article" date="2016" name="Nat. Commun.">
        <title>Ectomycorrhizal ecology is imprinted in the genome of the dominant symbiotic fungus Cenococcum geophilum.</title>
        <authorList>
            <consortium name="DOE Joint Genome Institute"/>
            <person name="Peter M."/>
            <person name="Kohler A."/>
            <person name="Ohm R.A."/>
            <person name="Kuo A."/>
            <person name="Krutzmann J."/>
            <person name="Morin E."/>
            <person name="Arend M."/>
            <person name="Barry K.W."/>
            <person name="Binder M."/>
            <person name="Choi C."/>
            <person name="Clum A."/>
            <person name="Copeland A."/>
            <person name="Grisel N."/>
            <person name="Haridas S."/>
            <person name="Kipfer T."/>
            <person name="LaButti K."/>
            <person name="Lindquist E."/>
            <person name="Lipzen A."/>
            <person name="Maire R."/>
            <person name="Meier B."/>
            <person name="Mihaltcheva S."/>
            <person name="Molinier V."/>
            <person name="Murat C."/>
            <person name="Poggeler S."/>
            <person name="Quandt C.A."/>
            <person name="Sperisen C."/>
            <person name="Tritt A."/>
            <person name="Tisserant E."/>
            <person name="Crous P.W."/>
            <person name="Henrissat B."/>
            <person name="Nehls U."/>
            <person name="Egli S."/>
            <person name="Spatafora J.W."/>
            <person name="Grigoriev I.V."/>
            <person name="Martin F.M."/>
        </authorList>
    </citation>
    <scope>NUCLEOTIDE SEQUENCE [LARGE SCALE GENOMIC DNA]</scope>
    <source>
        <strain evidence="8 9">CBS 459.81</strain>
    </source>
</reference>
<feature type="compositionally biased region" description="Polar residues" evidence="5">
    <location>
        <begin position="106"/>
        <end position="126"/>
    </location>
</feature>
<proteinExistence type="inferred from homology"/>
<feature type="compositionally biased region" description="Polar residues" evidence="5">
    <location>
        <begin position="348"/>
        <end position="358"/>
    </location>
</feature>
<evidence type="ECO:0000256" key="4">
    <source>
        <dbReference type="ARBA" id="ARBA00022842"/>
    </source>
</evidence>
<dbReference type="Proteomes" id="UP000250266">
    <property type="component" value="Unassembled WGS sequence"/>
</dbReference>
<dbReference type="GO" id="GO:0003729">
    <property type="term" value="F:mRNA binding"/>
    <property type="evidence" value="ECO:0007669"/>
    <property type="project" value="TreeGrafter"/>
</dbReference>
<dbReference type="GO" id="GO:1990817">
    <property type="term" value="F:poly(A) RNA polymerase activity"/>
    <property type="evidence" value="ECO:0007669"/>
    <property type="project" value="UniProtKB-EC"/>
</dbReference>
<accession>A0A8E2JL04</accession>
<feature type="domain" description="PAP-associated" evidence="6">
    <location>
        <begin position="635"/>
        <end position="693"/>
    </location>
</feature>
<dbReference type="GO" id="GO:0031123">
    <property type="term" value="P:RNA 3'-end processing"/>
    <property type="evidence" value="ECO:0007669"/>
    <property type="project" value="TreeGrafter"/>
</dbReference>
<evidence type="ECO:0000259" key="7">
    <source>
        <dbReference type="Pfam" id="PF22600"/>
    </source>
</evidence>
<dbReference type="CDD" id="cd05402">
    <property type="entry name" value="NT_PAP_TUTase"/>
    <property type="match status" value="1"/>
</dbReference>
<dbReference type="EC" id="2.7.7.19" evidence="2"/>
<feature type="region of interest" description="Disordered" evidence="5">
    <location>
        <begin position="276"/>
        <end position="318"/>
    </location>
</feature>
<name>A0A8E2JL04_9PEZI</name>
<dbReference type="InterPro" id="IPR002058">
    <property type="entry name" value="PAP_assoc"/>
</dbReference>
<protein>
    <recommendedName>
        <fullName evidence="2">polynucleotide adenylyltransferase</fullName>
        <ecNumber evidence="2">2.7.7.19</ecNumber>
    </recommendedName>
</protein>
<evidence type="ECO:0000259" key="6">
    <source>
        <dbReference type="Pfam" id="PF03828"/>
    </source>
</evidence>
<dbReference type="GO" id="GO:0010605">
    <property type="term" value="P:negative regulation of macromolecule metabolic process"/>
    <property type="evidence" value="ECO:0007669"/>
    <property type="project" value="UniProtKB-ARBA"/>
</dbReference>
<gene>
    <name evidence="8" type="ORF">K432DRAFT_65862</name>
</gene>
<dbReference type="SUPFAM" id="SSF81301">
    <property type="entry name" value="Nucleotidyltransferase"/>
    <property type="match status" value="1"/>
</dbReference>
<dbReference type="Gene3D" id="1.10.1410.10">
    <property type="match status" value="1"/>
</dbReference>
<dbReference type="GO" id="GO:0005730">
    <property type="term" value="C:nucleolus"/>
    <property type="evidence" value="ECO:0007669"/>
    <property type="project" value="TreeGrafter"/>
</dbReference>
<dbReference type="Gene3D" id="3.30.460.10">
    <property type="entry name" value="Beta Polymerase, domain 2"/>
    <property type="match status" value="1"/>
</dbReference>
<evidence type="ECO:0000256" key="1">
    <source>
        <dbReference type="ARBA" id="ARBA00008593"/>
    </source>
</evidence>
<feature type="compositionally biased region" description="Acidic residues" evidence="5">
    <location>
        <begin position="172"/>
        <end position="184"/>
    </location>
</feature>
<keyword evidence="3" id="KW-0479">Metal-binding</keyword>
<dbReference type="PANTHER" id="PTHR23092">
    <property type="entry name" value="POLY(A) RNA POLYMERASE"/>
    <property type="match status" value="1"/>
</dbReference>
<dbReference type="PANTHER" id="PTHR23092:SF15">
    <property type="entry name" value="INACTIVE NON-CANONICAL POLY(A) RNA POLYMERASE PROTEIN TRF4-2-RELATED"/>
    <property type="match status" value="1"/>
</dbReference>
<dbReference type="SUPFAM" id="SSF81631">
    <property type="entry name" value="PAP/OAS1 substrate-binding domain"/>
    <property type="match status" value="1"/>
</dbReference>
<evidence type="ECO:0000256" key="3">
    <source>
        <dbReference type="ARBA" id="ARBA00022723"/>
    </source>
</evidence>